<evidence type="ECO:0000313" key="1">
    <source>
        <dbReference type="EMBL" id="QFU77878.1"/>
    </source>
</evidence>
<evidence type="ECO:0000313" key="2">
    <source>
        <dbReference type="Proteomes" id="UP000326287"/>
    </source>
</evidence>
<proteinExistence type="predicted"/>
<protein>
    <submittedName>
        <fullName evidence="1">TIGR02281 family clan AA aspartic protease</fullName>
        <ecNumber evidence="1">3.4.23.-</ecNumber>
    </submittedName>
</protein>
<keyword evidence="1" id="KW-0645">Protease</keyword>
<dbReference type="KEGG" id="halc:EY643_12630"/>
<dbReference type="GO" id="GO:0006508">
    <property type="term" value="P:proteolysis"/>
    <property type="evidence" value="ECO:0007669"/>
    <property type="project" value="UniProtKB-KW"/>
</dbReference>
<dbReference type="InterPro" id="IPR021109">
    <property type="entry name" value="Peptidase_aspartic_dom_sf"/>
</dbReference>
<organism evidence="1 2">
    <name type="scientific">Halioglobus maricola</name>
    <dbReference type="NCBI Taxonomy" id="2601894"/>
    <lineage>
        <taxon>Bacteria</taxon>
        <taxon>Pseudomonadati</taxon>
        <taxon>Pseudomonadota</taxon>
        <taxon>Gammaproteobacteria</taxon>
        <taxon>Cellvibrionales</taxon>
        <taxon>Halieaceae</taxon>
        <taxon>Halioglobus</taxon>
    </lineage>
</organism>
<dbReference type="InterPro" id="IPR011969">
    <property type="entry name" value="Clan_AA_Asp_peptidase_C"/>
</dbReference>
<sequence length="158" mass="17312">MMILAWIVLLGLGAVFFGDVLEKQFNPNQRVDTRYGEGGSREVVLQRNKFGHYVTSGTINGQPVTFMLDTGATGVAIPEAVANRLGIPRGRSYRTQTANGMSTSYAALLDRVAVGDIELRNVQAGIAPGLRMEEILLGMSFLKHIEFTQRGDTLILRQ</sequence>
<gene>
    <name evidence="1" type="ORF">EY643_12630</name>
</gene>
<dbReference type="Pfam" id="PF13975">
    <property type="entry name" value="gag-asp_proteas"/>
    <property type="match status" value="1"/>
</dbReference>
<dbReference type="SUPFAM" id="SSF50630">
    <property type="entry name" value="Acid proteases"/>
    <property type="match status" value="1"/>
</dbReference>
<dbReference type="OrthoDB" id="185963at2"/>
<dbReference type="Gene3D" id="2.40.70.10">
    <property type="entry name" value="Acid Proteases"/>
    <property type="match status" value="1"/>
</dbReference>
<dbReference type="CDD" id="cd05483">
    <property type="entry name" value="retropepsin_like_bacteria"/>
    <property type="match status" value="1"/>
</dbReference>
<reference evidence="1 2" key="1">
    <citation type="submission" date="2019-02" db="EMBL/GenBank/DDBJ databases">
        <authorList>
            <person name="Li S.-H."/>
        </authorList>
    </citation>
    <scope>NUCLEOTIDE SEQUENCE [LARGE SCALE GENOMIC DNA]</scope>
    <source>
        <strain evidence="1 2">IMCC14385</strain>
    </source>
</reference>
<accession>A0A5P9NS12</accession>
<dbReference type="EMBL" id="CP036422">
    <property type="protein sequence ID" value="QFU77878.1"/>
    <property type="molecule type" value="Genomic_DNA"/>
</dbReference>
<dbReference type="InterPro" id="IPR034122">
    <property type="entry name" value="Retropepsin-like_bacterial"/>
</dbReference>
<name>A0A5P9NS12_9GAMM</name>
<dbReference type="AlphaFoldDB" id="A0A5P9NS12"/>
<keyword evidence="1" id="KW-0378">Hydrolase</keyword>
<dbReference type="GO" id="GO:0008233">
    <property type="term" value="F:peptidase activity"/>
    <property type="evidence" value="ECO:0007669"/>
    <property type="project" value="UniProtKB-KW"/>
</dbReference>
<dbReference type="EC" id="3.4.23.-" evidence="1"/>
<keyword evidence="2" id="KW-1185">Reference proteome</keyword>
<dbReference type="Proteomes" id="UP000326287">
    <property type="component" value="Chromosome"/>
</dbReference>
<dbReference type="NCBIfam" id="TIGR02281">
    <property type="entry name" value="clan_AA_DTGA"/>
    <property type="match status" value="1"/>
</dbReference>